<dbReference type="Gene3D" id="4.10.60.10">
    <property type="entry name" value="Zinc finger, CCHC-type"/>
    <property type="match status" value="1"/>
</dbReference>
<gene>
    <name evidence="5" type="primary">PNMA3_0</name>
    <name evidence="5" type="ORF">N1851_009891</name>
</gene>
<dbReference type="GO" id="GO:0003676">
    <property type="term" value="F:nucleic acid binding"/>
    <property type="evidence" value="ECO:0007669"/>
    <property type="project" value="InterPro"/>
</dbReference>
<feature type="region of interest" description="Disordered" evidence="3">
    <location>
        <begin position="889"/>
        <end position="990"/>
    </location>
</feature>
<evidence type="ECO:0000313" key="5">
    <source>
        <dbReference type="EMBL" id="KAK0149384.1"/>
    </source>
</evidence>
<dbReference type="PROSITE" id="PS50158">
    <property type="entry name" value="ZF_CCHC"/>
    <property type="match status" value="1"/>
</dbReference>
<feature type="compositionally biased region" description="Polar residues" evidence="3">
    <location>
        <begin position="956"/>
        <end position="972"/>
    </location>
</feature>
<feature type="domain" description="CCHC-type" evidence="4">
    <location>
        <begin position="451"/>
        <end position="466"/>
    </location>
</feature>
<feature type="compositionally biased region" description="Basic and acidic residues" evidence="3">
    <location>
        <begin position="973"/>
        <end position="983"/>
    </location>
</feature>
<keyword evidence="2" id="KW-0175">Coiled coil</keyword>
<evidence type="ECO:0000313" key="6">
    <source>
        <dbReference type="Proteomes" id="UP001174136"/>
    </source>
</evidence>
<keyword evidence="1" id="KW-0862">Zinc</keyword>
<sequence>MESQAELVSELKGWCRGEVLDEAHALMVLIREDVEVTQIEETLHTVKCLGRVRVRGRNYNMRRNRYMILCECREELKRENVPAEVMPTDGNEAWPIVIVGEALSAPPEHSRLRKGQGRNPRAVAKLSPFCVHLVSCLTRQSPLLIMEAIAAYCIFSGTLPIPAGEEQFEHWIEQAWLMVEECDCSVKEKRRRLMESLKGPALEIVKAARASNPDVSPEQCLEAVEHVFGTAESGDDLYFAFRSMQQQSGEKLSDFLRRLEGSLDKVIKKGGVLLDRVDKVRLEQPLRGAVASDLMLVNLRLRERRDKPPTFLQLLKELRTEEEYEASRKRLNPAVQSVHIKPEIYVKQAEIQGLRAELKELKALVAAVVTRPDQAMFEHVETTPFNASLHSEPGSDSELKALRKQMKRLQTKFTHKVTNKETAAAISTVEASKYDSRSPHGPPRVAEENFCYRCGESGHYAGKCQNSENQAKVIKRLIQALRTKQQTRDVTADVVDCGVKKSAVSVQSTTIPDGLVGPPSLVKLKVSGQPCTALLDSGSQVTIIFEPWYQKYLSDIPIQPVSGLALWGLSESSVSYPYRGYVVVDLEYPAEILGTTQTVTVLALICPSPKTADQTSVIVGTNASHVRRLVKQCRDSGIDITQTLGIKAYETGEDAPPEVLEEGGDDVGRVRWQGPGPLTIPSGGDVHAVCKIELTHAVDQEILIVDSSPLAPLPAGVIFQPMVVCSQAMDINSFRVWMNNDSLRETSIPVGTVIGHMHLVDSVATIPPKETTSSEFDASMINFGDSPISREWKSRLCEKLDNLLPIGQFVRIPNTDSVIDVPVGPKTRAVTRQKSKITSLETQKVQRELQEVSDSSSDPEFYAPCNTYPREFLHRALYDDRHTVAAQEGNHQADGSGADAISSSDDDAEPEHHSLRDQESDRELAPGDTSDADSELHHSLRDQGSDRELAPGDTSDAVSESGPEQETFNVSKDNGRLRTEPRPKRTVKPTVRLTYDELGRSRDQPLIIVHRGIVIKIGHT</sequence>
<accession>A0AA47MZF9</accession>
<dbReference type="InterPro" id="IPR048270">
    <property type="entry name" value="PNMA_C"/>
</dbReference>
<dbReference type="SUPFAM" id="SSF50630">
    <property type="entry name" value="Acid proteases"/>
    <property type="match status" value="1"/>
</dbReference>
<dbReference type="GO" id="GO:0008270">
    <property type="term" value="F:zinc ion binding"/>
    <property type="evidence" value="ECO:0007669"/>
    <property type="project" value="UniProtKB-KW"/>
</dbReference>
<feature type="compositionally biased region" description="Basic and acidic residues" evidence="3">
    <location>
        <begin position="934"/>
        <end position="950"/>
    </location>
</feature>
<dbReference type="Proteomes" id="UP001174136">
    <property type="component" value="Unassembled WGS sequence"/>
</dbReference>
<dbReference type="InterPro" id="IPR048271">
    <property type="entry name" value="PNMA_N"/>
</dbReference>
<evidence type="ECO:0000256" key="3">
    <source>
        <dbReference type="SAM" id="MobiDB-lite"/>
    </source>
</evidence>
<keyword evidence="1" id="KW-0479">Metal-binding</keyword>
<evidence type="ECO:0000256" key="1">
    <source>
        <dbReference type="PROSITE-ProRule" id="PRU00047"/>
    </source>
</evidence>
<keyword evidence="6" id="KW-1185">Reference proteome</keyword>
<dbReference type="PANTHER" id="PTHR23095:SF51">
    <property type="entry name" value="PARANEOPLASTIC ANTIGEN MA1 HOMOLOG-RELATED"/>
    <property type="match status" value="1"/>
</dbReference>
<dbReference type="PROSITE" id="PS00141">
    <property type="entry name" value="ASP_PROTEASE"/>
    <property type="match status" value="1"/>
</dbReference>
<dbReference type="InterPro" id="IPR001969">
    <property type="entry name" value="Aspartic_peptidase_AS"/>
</dbReference>
<dbReference type="SUPFAM" id="SSF57756">
    <property type="entry name" value="Retrovirus zinc finger-like domains"/>
    <property type="match status" value="1"/>
</dbReference>
<feature type="coiled-coil region" evidence="2">
    <location>
        <begin position="344"/>
        <end position="371"/>
    </location>
</feature>
<comment type="caution">
    <text evidence="5">The sequence shown here is derived from an EMBL/GenBank/DDBJ whole genome shotgun (WGS) entry which is preliminary data.</text>
</comment>
<evidence type="ECO:0000259" key="4">
    <source>
        <dbReference type="PROSITE" id="PS50158"/>
    </source>
</evidence>
<dbReference type="InterPro" id="IPR001878">
    <property type="entry name" value="Znf_CCHC"/>
</dbReference>
<dbReference type="InterPro" id="IPR026523">
    <property type="entry name" value="PNMA"/>
</dbReference>
<dbReference type="GO" id="GO:0004190">
    <property type="term" value="F:aspartic-type endopeptidase activity"/>
    <property type="evidence" value="ECO:0007669"/>
    <property type="project" value="InterPro"/>
</dbReference>
<dbReference type="InterPro" id="IPR036875">
    <property type="entry name" value="Znf_CCHC_sf"/>
</dbReference>
<dbReference type="GO" id="GO:0006508">
    <property type="term" value="P:proteolysis"/>
    <property type="evidence" value="ECO:0007669"/>
    <property type="project" value="InterPro"/>
</dbReference>
<dbReference type="Pfam" id="PF14893">
    <property type="entry name" value="PNMA"/>
    <property type="match status" value="1"/>
</dbReference>
<dbReference type="InterPro" id="IPR021109">
    <property type="entry name" value="Peptidase_aspartic_dom_sf"/>
</dbReference>
<proteinExistence type="predicted"/>
<feature type="compositionally biased region" description="Basic and acidic residues" evidence="3">
    <location>
        <begin position="910"/>
        <end position="925"/>
    </location>
</feature>
<keyword evidence="1" id="KW-0863">Zinc-finger</keyword>
<dbReference type="PANTHER" id="PTHR23095">
    <property type="entry name" value="PARANEOPLASTIC ANTIGEN"/>
    <property type="match status" value="1"/>
</dbReference>
<evidence type="ECO:0000256" key="2">
    <source>
        <dbReference type="SAM" id="Coils"/>
    </source>
</evidence>
<dbReference type="EMBL" id="JAOPHQ010001769">
    <property type="protein sequence ID" value="KAK0149384.1"/>
    <property type="molecule type" value="Genomic_DNA"/>
</dbReference>
<name>A0AA47MZF9_MERPO</name>
<protein>
    <submittedName>
        <fullName evidence="5">Paraneoplastic antigen Ma3</fullName>
    </submittedName>
</protein>
<organism evidence="5 6">
    <name type="scientific">Merluccius polli</name>
    <name type="common">Benguela hake</name>
    <name type="synonym">Merluccius cadenati</name>
    <dbReference type="NCBI Taxonomy" id="89951"/>
    <lineage>
        <taxon>Eukaryota</taxon>
        <taxon>Metazoa</taxon>
        <taxon>Chordata</taxon>
        <taxon>Craniata</taxon>
        <taxon>Vertebrata</taxon>
        <taxon>Euteleostomi</taxon>
        <taxon>Actinopterygii</taxon>
        <taxon>Neopterygii</taxon>
        <taxon>Teleostei</taxon>
        <taxon>Neoteleostei</taxon>
        <taxon>Acanthomorphata</taxon>
        <taxon>Zeiogadaria</taxon>
        <taxon>Gadariae</taxon>
        <taxon>Gadiformes</taxon>
        <taxon>Gadoidei</taxon>
        <taxon>Merlucciidae</taxon>
        <taxon>Merluccius</taxon>
    </lineage>
</organism>
<dbReference type="Pfam" id="PF20846">
    <property type="entry name" value="PNMA_N"/>
    <property type="match status" value="1"/>
</dbReference>
<feature type="compositionally biased region" description="Low complexity" evidence="3">
    <location>
        <begin position="893"/>
        <end position="903"/>
    </location>
</feature>
<reference evidence="5" key="1">
    <citation type="journal article" date="2023" name="Front. Mar. Sci.">
        <title>A new Merluccius polli reference genome to investigate the effects of global change in West African waters.</title>
        <authorList>
            <person name="Mateo J.L."/>
            <person name="Blanco-Fernandez C."/>
            <person name="Garcia-Vazquez E."/>
            <person name="Machado-Schiaffino G."/>
        </authorList>
    </citation>
    <scope>NUCLEOTIDE SEQUENCE</scope>
    <source>
        <strain evidence="5">C29</strain>
        <tissue evidence="5">Fin</tissue>
    </source>
</reference>
<dbReference type="AlphaFoldDB" id="A0AA47MZF9"/>